<protein>
    <submittedName>
        <fullName evidence="1">Uncharacterized protein</fullName>
    </submittedName>
</protein>
<name>A0A557XN06_9MYCO</name>
<gene>
    <name evidence="1" type="ORF">FPZ47_16320</name>
</gene>
<dbReference type="OrthoDB" id="4560023at2"/>
<evidence type="ECO:0000313" key="1">
    <source>
        <dbReference type="EMBL" id="TVS87236.1"/>
    </source>
</evidence>
<proteinExistence type="predicted"/>
<dbReference type="AlphaFoldDB" id="A0A557XN06"/>
<evidence type="ECO:0000313" key="2">
    <source>
        <dbReference type="Proteomes" id="UP000320513"/>
    </source>
</evidence>
<organism evidence="1 2">
    <name type="scientific">Mycobacterium helveticum</name>
    <dbReference type="NCBI Taxonomy" id="2592811"/>
    <lineage>
        <taxon>Bacteria</taxon>
        <taxon>Bacillati</taxon>
        <taxon>Actinomycetota</taxon>
        <taxon>Actinomycetes</taxon>
        <taxon>Mycobacteriales</taxon>
        <taxon>Mycobacteriaceae</taxon>
        <taxon>Mycobacterium</taxon>
    </lineage>
</organism>
<dbReference type="EMBL" id="VMQU01000069">
    <property type="protein sequence ID" value="TVS87236.1"/>
    <property type="molecule type" value="Genomic_DNA"/>
</dbReference>
<keyword evidence="2" id="KW-1185">Reference proteome</keyword>
<dbReference type="Proteomes" id="UP000320513">
    <property type="component" value="Unassembled WGS sequence"/>
</dbReference>
<sequence length="299" mass="31352">MSKTTKSAAAEHTRFGGIENVTAVGIATVGVAAVRTPSTRARDRAVWAAMENYAALITEAIPTRAVPLPLTQNDPAAVAARLTQLPSRVAAVFLIGLDPSATAQVQRAVHTRGGPTVIGELDVVTATLGAAAMSALRGRNIAPRRARLVVTGAGTVPRLGPLLIALGAGSMTTWRSYDTPDQRLRDVMARSDLLLDLADAAPDSVAPGRRLRLPGDLYDYGALVLPGLLRGLGRHRRVPLTVEVLAACARALALVTAADAILPGLDERLLIPAIGRHVDRVLCENPPSVARSARVFPIP</sequence>
<accession>A0A557XN06</accession>
<comment type="caution">
    <text evidence="1">The sequence shown here is derived from an EMBL/GenBank/DDBJ whole genome shotgun (WGS) entry which is preliminary data.</text>
</comment>
<reference evidence="1 2" key="1">
    <citation type="submission" date="2019-07" db="EMBL/GenBank/DDBJ databases">
        <title>New Mycobacterium species.</title>
        <authorList>
            <person name="Tortoli E."/>
            <person name="Ghielmetti G."/>
            <person name="Friedel U."/>
            <person name="Trovato A."/>
        </authorList>
    </citation>
    <scope>NUCLEOTIDE SEQUENCE [LARGE SCALE GENOMIC DNA]</scope>
    <source>
        <strain evidence="1 2">16-83</strain>
    </source>
</reference>